<dbReference type="KEGG" id="gza:IC807_06740"/>
<protein>
    <recommendedName>
        <fullName evidence="3">MBL fold metallo-hydrolase</fullName>
    </recommendedName>
</protein>
<proteinExistence type="predicted"/>
<accession>A0A7H1RYF7</accession>
<dbReference type="Proteomes" id="UP000516388">
    <property type="component" value="Chromosome"/>
</dbReference>
<evidence type="ECO:0008006" key="3">
    <source>
        <dbReference type="Google" id="ProtNLM"/>
    </source>
</evidence>
<reference evidence="1 2" key="1">
    <citation type="submission" date="2020-09" db="EMBL/GenBank/DDBJ databases">
        <title>Complete Geobacillus genomes through the use of hybrid genome assembly.</title>
        <authorList>
            <person name="Vera D.L."/>
            <person name="Venkateswaran K."/>
            <person name="Singh N.K."/>
            <person name="Landry K."/>
        </authorList>
    </citation>
    <scope>NUCLEOTIDE SEQUENCE [LARGE SCALE GENOMIC DNA]</scope>
    <source>
        <strain evidence="1 2">SURF-189</strain>
    </source>
</reference>
<dbReference type="SUPFAM" id="SSF56281">
    <property type="entry name" value="Metallo-hydrolase/oxidoreductase"/>
    <property type="match status" value="1"/>
</dbReference>
<dbReference type="EMBL" id="CP061470">
    <property type="protein sequence ID" value="QNU19296.1"/>
    <property type="molecule type" value="Genomic_DNA"/>
</dbReference>
<dbReference type="Gene3D" id="3.60.15.10">
    <property type="entry name" value="Ribonuclease Z/Hydroxyacylglutathione hydrolase-like"/>
    <property type="match status" value="1"/>
</dbReference>
<dbReference type="InterPro" id="IPR036866">
    <property type="entry name" value="RibonucZ/Hydroxyglut_hydro"/>
</dbReference>
<keyword evidence="2" id="KW-1185">Reference proteome</keyword>
<sequence length="71" mass="7888">MFNRLLIAGDALSTEAGRLWAEFGGTPDMGEAMHSVRKLLEFDIETAICYHGEACRGDIREQLERIVSSMA</sequence>
<name>A0A7H1RYF7_9BACL</name>
<dbReference type="AlphaFoldDB" id="A0A7H1RYF7"/>
<organism evidence="1 2">
    <name type="scientific">Geobacillus zalihae</name>
    <dbReference type="NCBI Taxonomy" id="213419"/>
    <lineage>
        <taxon>Bacteria</taxon>
        <taxon>Bacillati</taxon>
        <taxon>Bacillota</taxon>
        <taxon>Bacilli</taxon>
        <taxon>Bacillales</taxon>
        <taxon>Anoxybacillaceae</taxon>
        <taxon>Geobacillus</taxon>
    </lineage>
</organism>
<gene>
    <name evidence="1" type="ORF">IC807_06740</name>
</gene>
<dbReference type="RefSeq" id="WP_020754420.1">
    <property type="nucleotide sequence ID" value="NZ_CP061470.1"/>
</dbReference>
<evidence type="ECO:0000313" key="2">
    <source>
        <dbReference type="Proteomes" id="UP000516388"/>
    </source>
</evidence>
<evidence type="ECO:0000313" key="1">
    <source>
        <dbReference type="EMBL" id="QNU19296.1"/>
    </source>
</evidence>